<comment type="caution">
    <text evidence="1">The sequence shown here is derived from an EMBL/GenBank/DDBJ whole genome shotgun (WGS) entry which is preliminary data.</text>
</comment>
<organism evidence="1 2">
    <name type="scientific">Lentzea sokolovensis</name>
    <dbReference type="NCBI Taxonomy" id="3095429"/>
    <lineage>
        <taxon>Bacteria</taxon>
        <taxon>Bacillati</taxon>
        <taxon>Actinomycetota</taxon>
        <taxon>Actinomycetes</taxon>
        <taxon>Pseudonocardiales</taxon>
        <taxon>Pseudonocardiaceae</taxon>
        <taxon>Lentzea</taxon>
    </lineage>
</organism>
<evidence type="ECO:0000313" key="2">
    <source>
        <dbReference type="Proteomes" id="UP001285352"/>
    </source>
</evidence>
<dbReference type="Proteomes" id="UP001285352">
    <property type="component" value="Unassembled WGS sequence"/>
</dbReference>
<protein>
    <submittedName>
        <fullName evidence="1">Uncharacterized protein</fullName>
    </submittedName>
</protein>
<reference evidence="1 2" key="2">
    <citation type="submission" date="2023-11" db="EMBL/GenBank/DDBJ databases">
        <authorList>
            <person name="Lara A.C."/>
            <person name="Chronakova A."/>
        </authorList>
    </citation>
    <scope>NUCLEOTIDE SEQUENCE [LARGE SCALE GENOMIC DNA]</scope>
    <source>
        <strain evidence="1 2">BCCO 10_0061</strain>
    </source>
</reference>
<accession>A0ABU4UYA1</accession>
<gene>
    <name evidence="1" type="ORF">SK854_20475</name>
</gene>
<reference evidence="1 2" key="1">
    <citation type="submission" date="2023-11" db="EMBL/GenBank/DDBJ databases">
        <title>Lentzea sokolovensis, sp. nov., Lentzea kristufkii, sp. nov., and Lentzea miocenensis, sp. nov., rare actinobacteria from Sokolov Coal Basin, Miocene lacustrine sediment, Czech Republic.</title>
        <authorList>
            <person name="Lara A."/>
            <person name="Kotroba L."/>
            <person name="Nouioui I."/>
            <person name="Neumann-Schaal M."/>
            <person name="Mast Y."/>
            <person name="Chronakova A."/>
        </authorList>
    </citation>
    <scope>NUCLEOTIDE SEQUENCE [LARGE SCALE GENOMIC DNA]</scope>
    <source>
        <strain evidence="1 2">BCCO 10_0061</strain>
    </source>
</reference>
<dbReference type="RefSeq" id="WP_319976703.1">
    <property type="nucleotide sequence ID" value="NZ_JAXAVU010000009.1"/>
</dbReference>
<dbReference type="EMBL" id="JAXAVU010000009">
    <property type="protein sequence ID" value="MDX8144506.1"/>
    <property type="molecule type" value="Genomic_DNA"/>
</dbReference>
<sequence length="231" mass="26007">MERRQGNARAWISMLANSGRKAMATPMESSYDAPRKYFDQLRLVVFETEDQMAEEASSEWHLIVHGGGKGIDLGEFEVAVESFIREAGSVEYEGVKQPPYFNLKIEKSHFNWGADAVVIGAVVAVSGWVASNVAWDLLKFFGRKLGDRVFDEPYVEPLTEDEAVRLVKGMIYRRHAVSPDLLRLTSADVNEQNHARLAFVDHNEIEYDVNVKKDAGVAFIVNISRKFPLGE</sequence>
<evidence type="ECO:0000313" key="1">
    <source>
        <dbReference type="EMBL" id="MDX8144506.1"/>
    </source>
</evidence>
<keyword evidence="2" id="KW-1185">Reference proteome</keyword>
<name>A0ABU4UYA1_9PSEU</name>
<proteinExistence type="predicted"/>